<dbReference type="EMBL" id="CAJNIZ010000064">
    <property type="protein sequence ID" value="CAE7152591.1"/>
    <property type="molecule type" value="Genomic_DNA"/>
</dbReference>
<gene>
    <name evidence="2" type="ORF">SPIL2461_LOCUS242</name>
</gene>
<reference evidence="2" key="1">
    <citation type="submission" date="2021-02" db="EMBL/GenBank/DDBJ databases">
        <authorList>
            <person name="Dougan E. K."/>
            <person name="Rhodes N."/>
            <person name="Thang M."/>
            <person name="Chan C."/>
        </authorList>
    </citation>
    <scope>NUCLEOTIDE SEQUENCE</scope>
</reference>
<keyword evidence="1" id="KW-0812">Transmembrane</keyword>
<protein>
    <submittedName>
        <fullName evidence="2">Uncharacterized protein</fullName>
    </submittedName>
</protein>
<name>A0A812IS99_SYMPI</name>
<feature type="transmembrane region" description="Helical" evidence="1">
    <location>
        <begin position="56"/>
        <end position="76"/>
    </location>
</feature>
<dbReference type="AlphaFoldDB" id="A0A812IS99"/>
<evidence type="ECO:0000313" key="3">
    <source>
        <dbReference type="Proteomes" id="UP000649617"/>
    </source>
</evidence>
<evidence type="ECO:0000313" key="2">
    <source>
        <dbReference type="EMBL" id="CAE7152591.1"/>
    </source>
</evidence>
<feature type="transmembrane region" description="Helical" evidence="1">
    <location>
        <begin position="12"/>
        <end position="35"/>
    </location>
</feature>
<accession>A0A812IS99</accession>
<organism evidence="2 3">
    <name type="scientific">Symbiodinium pilosum</name>
    <name type="common">Dinoflagellate</name>
    <dbReference type="NCBI Taxonomy" id="2952"/>
    <lineage>
        <taxon>Eukaryota</taxon>
        <taxon>Sar</taxon>
        <taxon>Alveolata</taxon>
        <taxon>Dinophyceae</taxon>
        <taxon>Suessiales</taxon>
        <taxon>Symbiodiniaceae</taxon>
        <taxon>Symbiodinium</taxon>
    </lineage>
</organism>
<proteinExistence type="predicted"/>
<keyword evidence="1" id="KW-1133">Transmembrane helix</keyword>
<dbReference type="Proteomes" id="UP000649617">
    <property type="component" value="Unassembled WGS sequence"/>
</dbReference>
<evidence type="ECO:0000256" key="1">
    <source>
        <dbReference type="SAM" id="Phobius"/>
    </source>
</evidence>
<comment type="caution">
    <text evidence="2">The sequence shown here is derived from an EMBL/GenBank/DDBJ whole genome shotgun (WGS) entry which is preliminary data.</text>
</comment>
<keyword evidence="3" id="KW-1185">Reference proteome</keyword>
<sequence length="127" mass="15000">MAETSVLNILMYFSVAILVMLIVVYLYFFFVYFAYKEIKVKGAMSAFVDKWKMIYIIRWWIYGFVFYVLLVIDYYIGCDGWRLDFFNGKFIHDHPGDGALSGGFHCKEDEFVIYVIEFCRCTNLCGC</sequence>
<keyword evidence="1" id="KW-0472">Membrane</keyword>